<accession>A0A7D5RB90</accession>
<reference evidence="1 2" key="1">
    <citation type="submission" date="2018-02" db="EMBL/GenBank/DDBJ databases">
        <title>Complete genome of Nitrosopumilus cobalaminigenes HCA1.</title>
        <authorList>
            <person name="Qin W."/>
            <person name="Zheng Y."/>
            <person name="Stahl D.A."/>
        </authorList>
    </citation>
    <scope>NUCLEOTIDE SEQUENCE [LARGE SCALE GENOMIC DNA]</scope>
    <source>
        <strain evidence="1 2">HCA1</strain>
    </source>
</reference>
<protein>
    <submittedName>
        <fullName evidence="1">Uncharacterized protein</fullName>
    </submittedName>
</protein>
<evidence type="ECO:0000313" key="2">
    <source>
        <dbReference type="Proteomes" id="UP000509771"/>
    </source>
</evidence>
<evidence type="ECO:0000313" key="1">
    <source>
        <dbReference type="EMBL" id="QLH02445.1"/>
    </source>
</evidence>
<dbReference type="Proteomes" id="UP000509771">
    <property type="component" value="Chromosome"/>
</dbReference>
<keyword evidence="2" id="KW-1185">Reference proteome</keyword>
<dbReference type="KEGG" id="ncl:C5F47_02135"/>
<gene>
    <name evidence="1" type="ORF">C5F47_02135</name>
</gene>
<organism evidence="1 2">
    <name type="scientific">Nitrosopumilus cobalaminigenes</name>
    <dbReference type="NCBI Taxonomy" id="1470066"/>
    <lineage>
        <taxon>Archaea</taxon>
        <taxon>Nitrososphaerota</taxon>
        <taxon>Nitrososphaeria</taxon>
        <taxon>Nitrosopumilales</taxon>
        <taxon>Nitrosopumilaceae</taxon>
        <taxon>Nitrosopumilus</taxon>
    </lineage>
</organism>
<proteinExistence type="predicted"/>
<name>A0A7D5RB90_9ARCH</name>
<dbReference type="EMBL" id="CP026993">
    <property type="protein sequence ID" value="QLH02445.1"/>
    <property type="molecule type" value="Genomic_DNA"/>
</dbReference>
<dbReference type="AlphaFoldDB" id="A0A7D5RB90"/>
<sequence length="73" mass="8959">MILVSIYWRFIPNFSLNTSITEDSMNCHKISEPHVWRYSKHTKMRRCLKCKSRLQMTEKEYHLKWGMHKITTK</sequence>